<evidence type="ECO:0000256" key="8">
    <source>
        <dbReference type="ARBA" id="ARBA00023136"/>
    </source>
</evidence>
<dbReference type="AlphaFoldDB" id="A0A523Y0T5"/>
<feature type="transmembrane region" description="Helical" evidence="9">
    <location>
        <begin position="654"/>
        <end position="673"/>
    </location>
</feature>
<dbReference type="GO" id="GO:0006814">
    <property type="term" value="P:sodium ion transport"/>
    <property type="evidence" value="ECO:0007669"/>
    <property type="project" value="UniProtKB-UniRule"/>
</dbReference>
<dbReference type="PANTHER" id="PTHR31998">
    <property type="entry name" value="K(+)-INSENSITIVE PYROPHOSPHATE-ENERGIZED PROTON PUMP"/>
    <property type="match status" value="1"/>
</dbReference>
<evidence type="ECO:0000256" key="6">
    <source>
        <dbReference type="ARBA" id="ARBA00022989"/>
    </source>
</evidence>
<feature type="transmembrane region" description="Helical" evidence="9">
    <location>
        <begin position="567"/>
        <end position="591"/>
    </location>
</feature>
<keyword evidence="9" id="KW-0739">Sodium transport</keyword>
<accession>A0A523Y0T5</accession>
<feature type="transmembrane region" description="Helical" evidence="9">
    <location>
        <begin position="362"/>
        <end position="388"/>
    </location>
</feature>
<evidence type="ECO:0000256" key="3">
    <source>
        <dbReference type="ARBA" id="ARBA00022692"/>
    </source>
</evidence>
<feature type="transmembrane region" description="Helical" evidence="9">
    <location>
        <begin position="233"/>
        <end position="251"/>
    </location>
</feature>
<dbReference type="GO" id="GO:0012505">
    <property type="term" value="C:endomembrane system"/>
    <property type="evidence" value="ECO:0007669"/>
    <property type="project" value="UniProtKB-SubCell"/>
</dbReference>
<evidence type="ECO:0000256" key="5">
    <source>
        <dbReference type="ARBA" id="ARBA00022967"/>
    </source>
</evidence>
<keyword evidence="2 9" id="KW-0813">Transport</keyword>
<dbReference type="GO" id="GO:0030955">
    <property type="term" value="F:potassium ion binding"/>
    <property type="evidence" value="ECO:0007669"/>
    <property type="project" value="UniProtKB-UniRule"/>
</dbReference>
<evidence type="ECO:0000256" key="9">
    <source>
        <dbReference type="HAMAP-Rule" id="MF_01129"/>
    </source>
</evidence>
<dbReference type="GO" id="GO:0005886">
    <property type="term" value="C:plasma membrane"/>
    <property type="evidence" value="ECO:0007669"/>
    <property type="project" value="UniProtKB-SubCell"/>
</dbReference>
<keyword evidence="4 9" id="KW-0460">Magnesium</keyword>
<comment type="caution">
    <text evidence="10">The sequence shown here is derived from an EMBL/GenBank/DDBJ whole genome shotgun (WGS) entry which is preliminary data.</text>
</comment>
<comment type="similarity">
    <text evidence="9">Belongs to the H(+)-translocating pyrophosphatase (TC 3.A.10) family. K(+)-stimulated subfamily.</text>
</comment>
<gene>
    <name evidence="9" type="primary">hppA</name>
    <name evidence="10" type="ORF">E3J32_02130</name>
</gene>
<keyword evidence="10" id="KW-0378">Hydrolase</keyword>
<organism evidence="10 11">
    <name type="scientific">Aerophobetes bacterium</name>
    <dbReference type="NCBI Taxonomy" id="2030807"/>
    <lineage>
        <taxon>Bacteria</taxon>
        <taxon>Candidatus Aerophobota</taxon>
    </lineage>
</organism>
<evidence type="ECO:0000256" key="7">
    <source>
        <dbReference type="ARBA" id="ARBA00023065"/>
    </source>
</evidence>
<keyword evidence="9" id="KW-0915">Sodium</keyword>
<dbReference type="EMBL" id="SOII01000154">
    <property type="protein sequence ID" value="TET85144.1"/>
    <property type="molecule type" value="Genomic_DNA"/>
</dbReference>
<evidence type="ECO:0000313" key="11">
    <source>
        <dbReference type="Proteomes" id="UP000315669"/>
    </source>
</evidence>
<dbReference type="HAMAP" id="MF_01129">
    <property type="entry name" value="PPase_energized_pump"/>
    <property type="match status" value="1"/>
</dbReference>
<dbReference type="GO" id="GO:0004427">
    <property type="term" value="F:inorganic diphosphate phosphatase activity"/>
    <property type="evidence" value="ECO:0007669"/>
    <property type="project" value="UniProtKB-UniRule"/>
</dbReference>
<dbReference type="NCBIfam" id="TIGR01104">
    <property type="entry name" value="V_PPase"/>
    <property type="match status" value="1"/>
</dbReference>
<dbReference type="Pfam" id="PF03030">
    <property type="entry name" value="H_PPase"/>
    <property type="match status" value="1"/>
</dbReference>
<dbReference type="GO" id="GO:0009678">
    <property type="term" value="F:diphosphate hydrolysis-driven proton transmembrane transporter activity"/>
    <property type="evidence" value="ECO:0007669"/>
    <property type="project" value="UniProtKB-UniRule"/>
</dbReference>
<comment type="catalytic activity">
    <reaction evidence="9">
        <text>Na(+)(in) + diphosphate + H2O = Na(+)(out) + 2 phosphate + H(+)</text>
        <dbReference type="Rhea" id="RHEA:57884"/>
        <dbReference type="ChEBI" id="CHEBI:15377"/>
        <dbReference type="ChEBI" id="CHEBI:15378"/>
        <dbReference type="ChEBI" id="CHEBI:29101"/>
        <dbReference type="ChEBI" id="CHEBI:33019"/>
        <dbReference type="ChEBI" id="CHEBI:43474"/>
        <dbReference type="EC" id="7.2.3.1"/>
    </reaction>
</comment>
<keyword evidence="5 9" id="KW-1278">Translocase</keyword>
<name>A0A523Y0T5_UNCAE</name>
<evidence type="ECO:0000313" key="10">
    <source>
        <dbReference type="EMBL" id="TET85144.1"/>
    </source>
</evidence>
<comment type="function">
    <text evidence="9">Sodium pump that utilizes the energy of pyrophosphate hydrolysis as the driving force for Na(+) movement across the membrane.</text>
</comment>
<proteinExistence type="inferred from homology"/>
<feature type="transmembrane region" description="Helical" evidence="9">
    <location>
        <begin position="288"/>
        <end position="309"/>
    </location>
</feature>
<keyword evidence="9" id="KW-1003">Cell membrane</keyword>
<keyword evidence="3 9" id="KW-0812">Transmembrane</keyword>
<reference evidence="10 11" key="1">
    <citation type="submission" date="2019-03" db="EMBL/GenBank/DDBJ databases">
        <title>Metabolic potential of uncultured bacteria and archaea associated with petroleum seepage in deep-sea sediments.</title>
        <authorList>
            <person name="Dong X."/>
            <person name="Hubert C."/>
        </authorList>
    </citation>
    <scope>NUCLEOTIDE SEQUENCE [LARGE SCALE GENOMIC DNA]</scope>
    <source>
        <strain evidence="10">E29_bin25</strain>
    </source>
</reference>
<feature type="transmembrane region" description="Helical" evidence="9">
    <location>
        <begin position="459"/>
        <end position="477"/>
    </location>
</feature>
<comment type="subcellular location">
    <subcellularLocation>
        <location evidence="9">Cell membrane</location>
        <topology evidence="9">Multi-pass membrane protein</topology>
    </subcellularLocation>
    <subcellularLocation>
        <location evidence="1">Endomembrane system</location>
        <topology evidence="1">Multi-pass membrane protein</topology>
    </subcellularLocation>
</comment>
<dbReference type="EC" id="7.2.3.1" evidence="9"/>
<evidence type="ECO:0000256" key="2">
    <source>
        <dbReference type="ARBA" id="ARBA00022448"/>
    </source>
</evidence>
<feature type="transmembrane region" description="Helical" evidence="9">
    <location>
        <begin position="321"/>
        <end position="341"/>
    </location>
</feature>
<feature type="transmembrane region" description="Helical" evidence="9">
    <location>
        <begin position="497"/>
        <end position="515"/>
    </location>
</feature>
<feature type="transmembrane region" description="Helical" evidence="9">
    <location>
        <begin position="394"/>
        <end position="415"/>
    </location>
</feature>
<feature type="transmembrane region" description="Helical" evidence="9">
    <location>
        <begin position="160"/>
        <end position="178"/>
    </location>
</feature>
<comment type="cofactor">
    <cofactor evidence="9">
        <name>Mg(2+)</name>
        <dbReference type="ChEBI" id="CHEBI:18420"/>
    </cofactor>
</comment>
<protein>
    <recommendedName>
        <fullName evidence="9">Putative K(+)-stimulated pyrophosphate-energized sodium pump</fullName>
        <ecNumber evidence="9">7.2.3.1</ecNumber>
    </recommendedName>
    <alternativeName>
        <fullName evidence="9">Membrane-bound sodium-translocating pyrophosphatase</fullName>
    </alternativeName>
    <alternativeName>
        <fullName evidence="9">Pyrophosphate-energized inorganic pyrophosphatase</fullName>
        <shortName evidence="9">Na(+)-PPase</shortName>
    </alternativeName>
</protein>
<sequence length="674" mass="69022">MWQVFIPAGAGVIGLIGVGFLIKGILKASSGNKLMTDISRTIQQGAKAFLFREYRTVAILVVIVVALLSLAPFFVHNAGVNWQTALAFVIGVVCSASAGWIGMSIATRANSRTTEAARRGLKPALNISFSAGAVTGLSVVCVAFLGLVVVYLLFKGKPAIINGYAMGASLMALFARAGGGIYTKGADMGADLVGKVEAGIPEDDPRNPAVIADNVGDNVGDVAGLGADLLESYVESIIATLAIAASIAVISLTYLPFYLAGWGILCSLIGVGWIKMAKLKDPQATLNGGTYISAALMMIGSFFIIKYLGAAYGDYSLLGPFWAIIAGILSGLVIGEVSVYYSSSKYKPVKELANSCKTGPAIAIVNGLSLGMLSTLVPVLVIAAATLIGFSFAGMYGVAMAALGMLSILGVTLAVDSYGPVADNAGGIAEMAQLPGEVRQVTDKLDAVGNTTAAIGKGFAIGSAAFAALGLITAYRVTINSLASGSFTLSLADPKLIAGLLIGGMVPYLYGSLLARGVGRVAFQVVEEVRRQFREIPGLMKGKAKADSTKCVDIAARGALKNMMLPGILAIIIPVGIGFVLGPVALGGFLVGSLVVGLPLGIQTANTGAALDNAKKYIEEGNLGGKGSPAHKASVVGDTVGDPLKDTVGPSINILIKLMSVISLVLAPLFVALH</sequence>
<evidence type="ECO:0000256" key="1">
    <source>
        <dbReference type="ARBA" id="ARBA00004127"/>
    </source>
</evidence>
<evidence type="ECO:0000256" key="4">
    <source>
        <dbReference type="ARBA" id="ARBA00022842"/>
    </source>
</evidence>
<dbReference type="InterPro" id="IPR004131">
    <property type="entry name" value="PPase-energised_H-pump"/>
</dbReference>
<keyword evidence="8 9" id="KW-0472">Membrane</keyword>
<keyword evidence="9" id="KW-0630">Potassium</keyword>
<feature type="transmembrane region" description="Helical" evidence="9">
    <location>
        <begin position="82"/>
        <end position="106"/>
    </location>
</feature>
<feature type="transmembrane region" description="Helical" evidence="9">
    <location>
        <begin position="57"/>
        <end position="76"/>
    </location>
</feature>
<dbReference type="PIRSF" id="PIRSF001265">
    <property type="entry name" value="H+-PPase"/>
    <property type="match status" value="1"/>
</dbReference>
<dbReference type="Proteomes" id="UP000315669">
    <property type="component" value="Unassembled WGS sequence"/>
</dbReference>
<comment type="subunit">
    <text evidence="9">Homodimer.</text>
</comment>
<dbReference type="GO" id="GO:0000287">
    <property type="term" value="F:magnesium ion binding"/>
    <property type="evidence" value="ECO:0007669"/>
    <property type="project" value="UniProtKB-UniRule"/>
</dbReference>
<comment type="caution">
    <text evidence="9">Lacks conserved residue(s) required for the propagation of feature annotation.</text>
</comment>
<comment type="activity regulation">
    <text evidence="9">Requires K(+) for maximal activity.</text>
</comment>
<feature type="transmembrane region" description="Helical" evidence="9">
    <location>
        <begin position="127"/>
        <end position="154"/>
    </location>
</feature>
<dbReference type="NCBIfam" id="NF001960">
    <property type="entry name" value="PRK00733.3-5"/>
    <property type="match status" value="1"/>
</dbReference>
<feature type="transmembrane region" description="Helical" evidence="9">
    <location>
        <begin position="6"/>
        <end position="26"/>
    </location>
</feature>
<keyword evidence="7 9" id="KW-0406">Ion transport</keyword>
<keyword evidence="6 9" id="KW-1133">Transmembrane helix</keyword>
<feature type="site" description="Determinant of potassium dependence" evidence="9">
    <location>
        <position position="453"/>
    </location>
</feature>
<feature type="transmembrane region" description="Helical" evidence="9">
    <location>
        <begin position="257"/>
        <end position="276"/>
    </location>
</feature>